<dbReference type="Pfam" id="PF13640">
    <property type="entry name" value="2OG-FeII_Oxy_3"/>
    <property type="match status" value="1"/>
</dbReference>
<feature type="domain" description="Prolyl 4-hydroxylase alpha subunit Fe(2+) 2OG dioxygenase" evidence="2">
    <location>
        <begin position="328"/>
        <end position="411"/>
    </location>
</feature>
<sequence>MSDDPFLGSEMEFQTPMASSSRHPDHDAMDSQATISGMEADEAASETPAPAEEPVERKPAPTAANFERHALNDFAKLLQRETRQATFACGGTIPILLTPEGPMKSGELTPVLDEKFNGMRMTARSVALRWGKDQMGRQLTLPVLNDEEGVALQQLVEGCEPATFGRGGEDVYDESYRRAGALGVDDFMTNFCPYQAGLIGIIDQYFLHSVAGELEPSPPRSKVAEKYDLSHDQETNIHAAILRNSIIQPCLEALQVAPSITKETSRLIERLDQSQSGLAKKADLVDLLAQRLKTRDGEMKTFDIGPNDPKRRMLSRGNRAELYKLNVCSGPSGMFKAHVDTPRSDMQTGSLVVCLPVPFEGGALAVRHSGREVVYKWGIDKPAIRWAAFYSDCQHEVLEVTSGHRVTLTYNLFLAPGTGLLTGAMKCLDPPSLPLYGHLRKALTTKQFFPKGGYLGFHLAHSYPHTHERLHQFVASMLNGSDMALYEVAMAMGLVVALEATSKANLPSEAITGLLNNAYEQHRRSRRPLDGRFTSNLQAHTVRPDWSEGEGDDS</sequence>
<name>A0AAV9PDJ8_9PEZI</name>
<dbReference type="PANTHER" id="PTHR33099:SF7">
    <property type="entry name" value="MYND-TYPE DOMAIN-CONTAINING PROTEIN"/>
    <property type="match status" value="1"/>
</dbReference>
<evidence type="ECO:0000313" key="4">
    <source>
        <dbReference type="Proteomes" id="UP001337655"/>
    </source>
</evidence>
<reference evidence="3 4" key="1">
    <citation type="submission" date="2023-08" db="EMBL/GenBank/DDBJ databases">
        <title>Black Yeasts Isolated from many extreme environments.</title>
        <authorList>
            <person name="Coleine C."/>
            <person name="Stajich J.E."/>
            <person name="Selbmann L."/>
        </authorList>
    </citation>
    <scope>NUCLEOTIDE SEQUENCE [LARGE SCALE GENOMIC DNA]</scope>
    <source>
        <strain evidence="3 4">CCFEE 5935</strain>
    </source>
</reference>
<evidence type="ECO:0000313" key="3">
    <source>
        <dbReference type="EMBL" id="KAK5171276.1"/>
    </source>
</evidence>
<dbReference type="RefSeq" id="XP_064660304.1">
    <property type="nucleotide sequence ID" value="XM_064801674.1"/>
</dbReference>
<evidence type="ECO:0000256" key="1">
    <source>
        <dbReference type="SAM" id="MobiDB-lite"/>
    </source>
</evidence>
<proteinExistence type="predicted"/>
<dbReference type="Proteomes" id="UP001337655">
    <property type="component" value="Unassembled WGS sequence"/>
</dbReference>
<protein>
    <recommendedName>
        <fullName evidence="2">Prolyl 4-hydroxylase alpha subunit Fe(2+) 2OG dioxygenase domain-containing protein</fullName>
    </recommendedName>
</protein>
<dbReference type="GeneID" id="89925766"/>
<dbReference type="Gene3D" id="2.60.120.620">
    <property type="entry name" value="q2cbj1_9rhob like domain"/>
    <property type="match status" value="1"/>
</dbReference>
<dbReference type="InterPro" id="IPR044862">
    <property type="entry name" value="Pro_4_hyd_alph_FE2OG_OXY"/>
</dbReference>
<dbReference type="EMBL" id="JAVRRT010000006">
    <property type="protein sequence ID" value="KAK5171276.1"/>
    <property type="molecule type" value="Genomic_DNA"/>
</dbReference>
<dbReference type="AlphaFoldDB" id="A0AAV9PDJ8"/>
<gene>
    <name evidence="3" type="ORF">LTR77_004420</name>
</gene>
<accession>A0AAV9PDJ8</accession>
<dbReference type="PANTHER" id="PTHR33099">
    <property type="entry name" value="FE2OG DIOXYGENASE DOMAIN-CONTAINING PROTEIN"/>
    <property type="match status" value="1"/>
</dbReference>
<organism evidence="3 4">
    <name type="scientific">Saxophila tyrrhenica</name>
    <dbReference type="NCBI Taxonomy" id="1690608"/>
    <lineage>
        <taxon>Eukaryota</taxon>
        <taxon>Fungi</taxon>
        <taxon>Dikarya</taxon>
        <taxon>Ascomycota</taxon>
        <taxon>Pezizomycotina</taxon>
        <taxon>Dothideomycetes</taxon>
        <taxon>Dothideomycetidae</taxon>
        <taxon>Mycosphaerellales</taxon>
        <taxon>Extremaceae</taxon>
        <taxon>Saxophila</taxon>
    </lineage>
</organism>
<comment type="caution">
    <text evidence="3">The sequence shown here is derived from an EMBL/GenBank/DDBJ whole genome shotgun (WGS) entry which is preliminary data.</text>
</comment>
<keyword evidence="4" id="KW-1185">Reference proteome</keyword>
<evidence type="ECO:0000259" key="2">
    <source>
        <dbReference type="Pfam" id="PF13640"/>
    </source>
</evidence>
<feature type="region of interest" description="Disordered" evidence="1">
    <location>
        <begin position="1"/>
        <end position="60"/>
    </location>
</feature>